<name>A0A5C3NYB0_9APHY</name>
<evidence type="ECO:0000313" key="1">
    <source>
        <dbReference type="EMBL" id="TFK82344.1"/>
    </source>
</evidence>
<gene>
    <name evidence="1" type="ORF">K466DRAFT_304291</name>
</gene>
<evidence type="ECO:0000313" key="2">
    <source>
        <dbReference type="Proteomes" id="UP000308197"/>
    </source>
</evidence>
<dbReference type="InParanoid" id="A0A5C3NYB0"/>
<accession>A0A5C3NYB0</accession>
<protein>
    <submittedName>
        <fullName evidence="1">Uncharacterized protein</fullName>
    </submittedName>
</protein>
<proteinExistence type="predicted"/>
<keyword evidence="2" id="KW-1185">Reference proteome</keyword>
<dbReference type="Proteomes" id="UP000308197">
    <property type="component" value="Unassembled WGS sequence"/>
</dbReference>
<dbReference type="AlphaFoldDB" id="A0A5C3NYB0"/>
<dbReference type="EMBL" id="ML211495">
    <property type="protein sequence ID" value="TFK82344.1"/>
    <property type="molecule type" value="Genomic_DNA"/>
</dbReference>
<sequence length="156" mass="16803">MSSVIKEPDNTQCGDFDSVYVEASSADRGCHSGKTSCRSVGQLACSKRSSRISSMSSSSKNTSMVSRPKQLFRVILHVLSTTSLTRRGTWRCSSRPWCPQAVSTTGVGLLSGPWGLYVRKTVLGHCRHRVAGVDDGALVMRLCQPEVSVGESGSFT</sequence>
<organism evidence="1 2">
    <name type="scientific">Polyporus arcularius HHB13444</name>
    <dbReference type="NCBI Taxonomy" id="1314778"/>
    <lineage>
        <taxon>Eukaryota</taxon>
        <taxon>Fungi</taxon>
        <taxon>Dikarya</taxon>
        <taxon>Basidiomycota</taxon>
        <taxon>Agaricomycotina</taxon>
        <taxon>Agaricomycetes</taxon>
        <taxon>Polyporales</taxon>
        <taxon>Polyporaceae</taxon>
        <taxon>Polyporus</taxon>
    </lineage>
</organism>
<reference evidence="1 2" key="1">
    <citation type="journal article" date="2019" name="Nat. Ecol. Evol.">
        <title>Megaphylogeny resolves global patterns of mushroom evolution.</title>
        <authorList>
            <person name="Varga T."/>
            <person name="Krizsan K."/>
            <person name="Foldi C."/>
            <person name="Dima B."/>
            <person name="Sanchez-Garcia M."/>
            <person name="Sanchez-Ramirez S."/>
            <person name="Szollosi G.J."/>
            <person name="Szarkandi J.G."/>
            <person name="Papp V."/>
            <person name="Albert L."/>
            <person name="Andreopoulos W."/>
            <person name="Angelini C."/>
            <person name="Antonin V."/>
            <person name="Barry K.W."/>
            <person name="Bougher N.L."/>
            <person name="Buchanan P."/>
            <person name="Buyck B."/>
            <person name="Bense V."/>
            <person name="Catcheside P."/>
            <person name="Chovatia M."/>
            <person name="Cooper J."/>
            <person name="Damon W."/>
            <person name="Desjardin D."/>
            <person name="Finy P."/>
            <person name="Geml J."/>
            <person name="Haridas S."/>
            <person name="Hughes K."/>
            <person name="Justo A."/>
            <person name="Karasinski D."/>
            <person name="Kautmanova I."/>
            <person name="Kiss B."/>
            <person name="Kocsube S."/>
            <person name="Kotiranta H."/>
            <person name="LaButti K.M."/>
            <person name="Lechner B.E."/>
            <person name="Liimatainen K."/>
            <person name="Lipzen A."/>
            <person name="Lukacs Z."/>
            <person name="Mihaltcheva S."/>
            <person name="Morgado L.N."/>
            <person name="Niskanen T."/>
            <person name="Noordeloos M.E."/>
            <person name="Ohm R.A."/>
            <person name="Ortiz-Santana B."/>
            <person name="Ovrebo C."/>
            <person name="Racz N."/>
            <person name="Riley R."/>
            <person name="Savchenko A."/>
            <person name="Shiryaev A."/>
            <person name="Soop K."/>
            <person name="Spirin V."/>
            <person name="Szebenyi C."/>
            <person name="Tomsovsky M."/>
            <person name="Tulloss R.E."/>
            <person name="Uehling J."/>
            <person name="Grigoriev I.V."/>
            <person name="Vagvolgyi C."/>
            <person name="Papp T."/>
            <person name="Martin F.M."/>
            <person name="Miettinen O."/>
            <person name="Hibbett D.S."/>
            <person name="Nagy L.G."/>
        </authorList>
    </citation>
    <scope>NUCLEOTIDE SEQUENCE [LARGE SCALE GENOMIC DNA]</scope>
    <source>
        <strain evidence="1 2">HHB13444</strain>
    </source>
</reference>